<dbReference type="SUPFAM" id="SSF57959">
    <property type="entry name" value="Leucine zipper domain"/>
    <property type="match status" value="1"/>
</dbReference>
<sequence>MMDEKLLVFDVTKTGSASVNTPGTADSYSKPSFTMAPRTWVSSRPPGNLSGPLMHPTVIENCPESSTLCTKRRRQNREAQRRFRKRKEEQERNLQEKITDLEAKRDGLRERLDEKSAELFAVLRDKTTLEAQVQILRKHEQILVRLLQQPHGLLQSLMSHAADVKSIDINTGDITGRSLDSVLTPNNNK</sequence>
<keyword evidence="4" id="KW-1185">Reference proteome</keyword>
<evidence type="ECO:0000313" key="3">
    <source>
        <dbReference type="EMBL" id="KAL2835845.1"/>
    </source>
</evidence>
<feature type="domain" description="BZIP" evidence="2">
    <location>
        <begin position="71"/>
        <end position="119"/>
    </location>
</feature>
<name>A0ABR4J759_9EURO</name>
<dbReference type="SMART" id="SM00338">
    <property type="entry name" value="BRLZ"/>
    <property type="match status" value="1"/>
</dbReference>
<proteinExistence type="predicted"/>
<organism evidence="3 4">
    <name type="scientific">Aspergillus pseudodeflectus</name>
    <dbReference type="NCBI Taxonomy" id="176178"/>
    <lineage>
        <taxon>Eukaryota</taxon>
        <taxon>Fungi</taxon>
        <taxon>Dikarya</taxon>
        <taxon>Ascomycota</taxon>
        <taxon>Pezizomycotina</taxon>
        <taxon>Eurotiomycetes</taxon>
        <taxon>Eurotiomycetidae</taxon>
        <taxon>Eurotiales</taxon>
        <taxon>Aspergillaceae</taxon>
        <taxon>Aspergillus</taxon>
        <taxon>Aspergillus subgen. Nidulantes</taxon>
    </lineage>
</organism>
<dbReference type="PROSITE" id="PS00036">
    <property type="entry name" value="BZIP_BASIC"/>
    <property type="match status" value="1"/>
</dbReference>
<protein>
    <recommendedName>
        <fullName evidence="2">BZIP domain-containing protein</fullName>
    </recommendedName>
</protein>
<dbReference type="RefSeq" id="XP_070891866.1">
    <property type="nucleotide sequence ID" value="XM_071042367.1"/>
</dbReference>
<dbReference type="Pfam" id="PF00170">
    <property type="entry name" value="bZIP_1"/>
    <property type="match status" value="1"/>
</dbReference>
<comment type="caution">
    <text evidence="3">The sequence shown here is derived from an EMBL/GenBank/DDBJ whole genome shotgun (WGS) entry which is preliminary data.</text>
</comment>
<dbReference type="Gene3D" id="1.20.5.170">
    <property type="match status" value="1"/>
</dbReference>
<dbReference type="PROSITE" id="PS50217">
    <property type="entry name" value="BZIP"/>
    <property type="match status" value="1"/>
</dbReference>
<evidence type="ECO:0000259" key="2">
    <source>
        <dbReference type="PROSITE" id="PS50217"/>
    </source>
</evidence>
<evidence type="ECO:0000313" key="4">
    <source>
        <dbReference type="Proteomes" id="UP001610444"/>
    </source>
</evidence>
<reference evidence="3 4" key="1">
    <citation type="submission" date="2024-07" db="EMBL/GenBank/DDBJ databases">
        <title>Section-level genome sequencing and comparative genomics of Aspergillus sections Usti and Cavernicolus.</title>
        <authorList>
            <consortium name="Lawrence Berkeley National Laboratory"/>
            <person name="Nybo J.L."/>
            <person name="Vesth T.C."/>
            <person name="Theobald S."/>
            <person name="Frisvad J.C."/>
            <person name="Larsen T.O."/>
            <person name="Kjaerboelling I."/>
            <person name="Rothschild-Mancinelli K."/>
            <person name="Lyhne E.K."/>
            <person name="Kogle M.E."/>
            <person name="Barry K."/>
            <person name="Clum A."/>
            <person name="Na H."/>
            <person name="Ledsgaard L."/>
            <person name="Lin J."/>
            <person name="Lipzen A."/>
            <person name="Kuo A."/>
            <person name="Riley R."/>
            <person name="Mondo S."/>
            <person name="LaButti K."/>
            <person name="Haridas S."/>
            <person name="Pangalinan J."/>
            <person name="Salamov A.A."/>
            <person name="Simmons B.A."/>
            <person name="Magnuson J.K."/>
            <person name="Chen J."/>
            <person name="Drula E."/>
            <person name="Henrissat B."/>
            <person name="Wiebenga A."/>
            <person name="Lubbers R.J."/>
            <person name="Gomes A.C."/>
            <person name="Macurrencykelacurrency M.R."/>
            <person name="Stajich J."/>
            <person name="Grigoriev I.V."/>
            <person name="Mortensen U.H."/>
            <person name="De vries R.P."/>
            <person name="Baker S.E."/>
            <person name="Andersen M.R."/>
        </authorList>
    </citation>
    <scope>NUCLEOTIDE SEQUENCE [LARGE SCALE GENOMIC DNA]</scope>
    <source>
        <strain evidence="3 4">CBS 756.74</strain>
    </source>
</reference>
<dbReference type="InterPro" id="IPR046347">
    <property type="entry name" value="bZIP_sf"/>
</dbReference>
<evidence type="ECO:0000256" key="1">
    <source>
        <dbReference type="SAM" id="MobiDB-lite"/>
    </source>
</evidence>
<dbReference type="InterPro" id="IPR004827">
    <property type="entry name" value="bZIP"/>
</dbReference>
<dbReference type="Proteomes" id="UP001610444">
    <property type="component" value="Unassembled WGS sequence"/>
</dbReference>
<gene>
    <name evidence="3" type="ORF">BJX68DRAFT_251271</name>
</gene>
<dbReference type="GeneID" id="98157531"/>
<dbReference type="EMBL" id="JBFXLR010000141">
    <property type="protein sequence ID" value="KAL2835845.1"/>
    <property type="molecule type" value="Genomic_DNA"/>
</dbReference>
<feature type="compositionally biased region" description="Basic and acidic residues" evidence="1">
    <location>
        <begin position="76"/>
        <end position="93"/>
    </location>
</feature>
<feature type="region of interest" description="Disordered" evidence="1">
    <location>
        <begin position="70"/>
        <end position="93"/>
    </location>
</feature>
<accession>A0ABR4J759</accession>
<dbReference type="CDD" id="cd14688">
    <property type="entry name" value="bZIP_YAP"/>
    <property type="match status" value="1"/>
</dbReference>